<dbReference type="GO" id="GO:0042597">
    <property type="term" value="C:periplasmic space"/>
    <property type="evidence" value="ECO:0007669"/>
    <property type="project" value="UniProtKB-SubCell"/>
</dbReference>
<organism evidence="5 6">
    <name type="scientific">Nitratireductor basaltis</name>
    <dbReference type="NCBI Taxonomy" id="472175"/>
    <lineage>
        <taxon>Bacteria</taxon>
        <taxon>Pseudomonadati</taxon>
        <taxon>Pseudomonadota</taxon>
        <taxon>Alphaproteobacteria</taxon>
        <taxon>Hyphomicrobiales</taxon>
        <taxon>Phyllobacteriaceae</taxon>
        <taxon>Nitratireductor</taxon>
    </lineage>
</organism>
<dbReference type="Gene3D" id="3.40.190.10">
    <property type="entry name" value="Periplasmic binding protein-like II"/>
    <property type="match status" value="2"/>
</dbReference>
<feature type="chain" id="PRO_5001783392" evidence="4">
    <location>
        <begin position="24"/>
        <end position="408"/>
    </location>
</feature>
<comment type="caution">
    <text evidence="5">The sequence shown here is derived from an EMBL/GenBank/DDBJ whole genome shotgun (WGS) entry which is preliminary data.</text>
</comment>
<dbReference type="Proteomes" id="UP000053675">
    <property type="component" value="Unassembled WGS sequence"/>
</dbReference>
<feature type="signal peptide" evidence="4">
    <location>
        <begin position="1"/>
        <end position="23"/>
    </location>
</feature>
<reference evidence="5 6" key="1">
    <citation type="submission" date="2014-05" db="EMBL/GenBank/DDBJ databases">
        <title>Draft Genome Sequence of Nitratireductor basaltis Strain UMTGB225, A Marine Bacterium Isolated from Green Barrel Tunicate.</title>
        <authorList>
            <person name="Gan H.Y."/>
        </authorList>
    </citation>
    <scope>NUCLEOTIDE SEQUENCE [LARGE SCALE GENOMIC DNA]</scope>
    <source>
        <strain evidence="5 6">UMTGB225</strain>
    </source>
</reference>
<accession>A0A084UER2</accession>
<keyword evidence="4" id="KW-0732">Signal</keyword>
<comment type="subcellular location">
    <subcellularLocation>
        <location evidence="1">Periplasm</location>
    </subcellularLocation>
</comment>
<dbReference type="PANTHER" id="PTHR43649">
    <property type="entry name" value="ARABINOSE-BINDING PROTEIN-RELATED"/>
    <property type="match status" value="1"/>
</dbReference>
<gene>
    <name evidence="5" type="ORF">EL18_02496</name>
</gene>
<evidence type="ECO:0000256" key="1">
    <source>
        <dbReference type="ARBA" id="ARBA00004418"/>
    </source>
</evidence>
<dbReference type="InterPro" id="IPR050490">
    <property type="entry name" value="Bact_solute-bd_prot1"/>
</dbReference>
<dbReference type="EMBL" id="JMQM01000001">
    <property type="protein sequence ID" value="KFB11448.1"/>
    <property type="molecule type" value="Genomic_DNA"/>
</dbReference>
<name>A0A084UER2_9HYPH</name>
<evidence type="ECO:0000256" key="4">
    <source>
        <dbReference type="SAM" id="SignalP"/>
    </source>
</evidence>
<dbReference type="PATRIC" id="fig|472175.3.peg.2489"/>
<keyword evidence="3" id="KW-0574">Periplasm</keyword>
<dbReference type="InterPro" id="IPR006059">
    <property type="entry name" value="SBP"/>
</dbReference>
<evidence type="ECO:0000313" key="5">
    <source>
        <dbReference type="EMBL" id="KFB11448.1"/>
    </source>
</evidence>
<proteinExistence type="inferred from homology"/>
<dbReference type="AlphaFoldDB" id="A0A084UER2"/>
<keyword evidence="6" id="KW-1185">Reference proteome</keyword>
<evidence type="ECO:0000256" key="3">
    <source>
        <dbReference type="ARBA" id="ARBA00022764"/>
    </source>
</evidence>
<evidence type="ECO:0000313" key="6">
    <source>
        <dbReference type="Proteomes" id="UP000053675"/>
    </source>
</evidence>
<dbReference type="Pfam" id="PF01547">
    <property type="entry name" value="SBP_bac_1"/>
    <property type="match status" value="1"/>
</dbReference>
<dbReference type="SUPFAM" id="SSF53850">
    <property type="entry name" value="Periplasmic binding protein-like II"/>
    <property type="match status" value="1"/>
</dbReference>
<evidence type="ECO:0000256" key="2">
    <source>
        <dbReference type="ARBA" id="ARBA00008520"/>
    </source>
</evidence>
<protein>
    <submittedName>
        <fullName evidence="5">Sugar ABC transporter substrate-binding protein</fullName>
    </submittedName>
</protein>
<dbReference type="STRING" id="472175.EL18_02496"/>
<dbReference type="eggNOG" id="COG1653">
    <property type="taxonomic scope" value="Bacteria"/>
</dbReference>
<comment type="similarity">
    <text evidence="2">Belongs to the bacterial solute-binding protein 1 family.</text>
</comment>
<sequence length="408" mass="43884">MSMRKTILGATALALTLPVVAMAEPVVLDVTAWKGNETEPAGLPELIEKFEAENPAIDVELSYISRLDTDVVLPPRLQGNNAPDVMMTDMPLVAVWGRAGLLHDYGTDAKWYGRVDPIVQKAITTGDAVNIMPLEIIGMGNFVNMGLLKKVGIDKAPTTIEELKAACTALDAEGIKPMVFTGGFSAPLFVVANGLQRADAAAAAFGSGDVTFEGNEAFGSTLDTVRELVEAKCFDPKAQAGLDPWSTALTEFKAGNFAMMPQGAWNIADFAKVEGLDFVFAPIPSQDEGGVALDLFGIGWSISANSEQKEAAQKFVDFFTRDENLKVMLTAEAAYSPFAGGTAGTPERAAPYDAARPENVIMFPFATLAWPKPLEMELWDSLTSFLLNIEQDSDDVLSRWDETVEDSL</sequence>